<dbReference type="SMART" id="SM00490">
    <property type="entry name" value="HELICc"/>
    <property type="match status" value="1"/>
</dbReference>
<dbReference type="PANTHER" id="PTHR47962:SF5">
    <property type="entry name" value="ATP-DEPENDENT HELICASE LHR-RELATED"/>
    <property type="match status" value="1"/>
</dbReference>
<protein>
    <submittedName>
        <fullName evidence="12">DEAD/DEAH box helicase</fullName>
    </submittedName>
</protein>
<evidence type="ECO:0000256" key="8">
    <source>
        <dbReference type="ARBA" id="ARBA00023235"/>
    </source>
</evidence>
<evidence type="ECO:0000259" key="11">
    <source>
        <dbReference type="PROSITE" id="PS51194"/>
    </source>
</evidence>
<evidence type="ECO:0000256" key="6">
    <source>
        <dbReference type="ARBA" id="ARBA00023125"/>
    </source>
</evidence>
<dbReference type="GO" id="GO:0003677">
    <property type="term" value="F:DNA binding"/>
    <property type="evidence" value="ECO:0007669"/>
    <property type="project" value="UniProtKB-KW"/>
</dbReference>
<keyword evidence="4 12" id="KW-0347">Helicase</keyword>
<dbReference type="GO" id="GO:0016887">
    <property type="term" value="F:ATP hydrolysis activity"/>
    <property type="evidence" value="ECO:0007669"/>
    <property type="project" value="TreeGrafter"/>
</dbReference>
<dbReference type="InterPro" id="IPR013701">
    <property type="entry name" value="Lhr-like_DEAD/DEAH_assoc"/>
</dbReference>
<dbReference type="Proteomes" id="UP000277582">
    <property type="component" value="Unassembled WGS sequence"/>
</dbReference>
<dbReference type="Pfam" id="PF00271">
    <property type="entry name" value="Helicase_C"/>
    <property type="match status" value="1"/>
</dbReference>
<dbReference type="RefSeq" id="WP_125672453.1">
    <property type="nucleotide sequence ID" value="NZ_RCOS01000146.1"/>
</dbReference>
<comment type="similarity">
    <text evidence="9">Belongs to the Lhr helicase family. Lhr-Core subfamily.</text>
</comment>
<gene>
    <name evidence="12" type="ORF">D6D85_13400</name>
    <name evidence="13" type="ORF">EF810_06835</name>
</gene>
<dbReference type="SMART" id="SM00487">
    <property type="entry name" value="DEXDc"/>
    <property type="match status" value="1"/>
</dbReference>
<keyword evidence="5" id="KW-0067">ATP-binding</keyword>
<dbReference type="InterPro" id="IPR052511">
    <property type="entry name" value="ATP-dep_Helicase"/>
</dbReference>
<keyword evidence="14" id="KW-1185">Reference proteome</keyword>
<dbReference type="PIRSF" id="PIRSF037307">
    <property type="entry name" value="Lhr-like_helic_prd"/>
    <property type="match status" value="1"/>
</dbReference>
<dbReference type="GO" id="GO:0006281">
    <property type="term" value="P:DNA repair"/>
    <property type="evidence" value="ECO:0007669"/>
    <property type="project" value="UniProtKB-KW"/>
</dbReference>
<evidence type="ECO:0000256" key="9">
    <source>
        <dbReference type="ARBA" id="ARBA00093467"/>
    </source>
</evidence>
<evidence type="ECO:0000256" key="5">
    <source>
        <dbReference type="ARBA" id="ARBA00022840"/>
    </source>
</evidence>
<keyword evidence="3" id="KW-0378">Hydrolase</keyword>
<dbReference type="EMBL" id="RXII01000105">
    <property type="protein sequence ID" value="RZN59446.1"/>
    <property type="molecule type" value="Genomic_DNA"/>
</dbReference>
<dbReference type="Pfam" id="PF00270">
    <property type="entry name" value="DEAD"/>
    <property type="match status" value="1"/>
</dbReference>
<evidence type="ECO:0000256" key="3">
    <source>
        <dbReference type="ARBA" id="ARBA00022801"/>
    </source>
</evidence>
<organism evidence="12 14">
    <name type="scientific">Candidatus Methanodesulfokora washburnensis</name>
    <dbReference type="NCBI Taxonomy" id="2478471"/>
    <lineage>
        <taxon>Archaea</taxon>
        <taxon>Thermoproteota</taxon>
        <taxon>Candidatus Korarchaeia</taxon>
        <taxon>Candidatus Korarchaeia incertae sedis</taxon>
        <taxon>Candidatus Methanodesulfokora</taxon>
    </lineage>
</organism>
<evidence type="ECO:0000313" key="14">
    <source>
        <dbReference type="Proteomes" id="UP000277582"/>
    </source>
</evidence>
<feature type="domain" description="Helicase C-terminal" evidence="11">
    <location>
        <begin position="240"/>
        <end position="401"/>
    </location>
</feature>
<dbReference type="Proteomes" id="UP000316217">
    <property type="component" value="Unassembled WGS sequence"/>
</dbReference>
<dbReference type="InterPro" id="IPR014001">
    <property type="entry name" value="Helicase_ATP-bd"/>
</dbReference>
<dbReference type="PANTHER" id="PTHR47962">
    <property type="entry name" value="ATP-DEPENDENT HELICASE LHR-RELATED-RELATED"/>
    <property type="match status" value="1"/>
</dbReference>
<dbReference type="InterPro" id="IPR011545">
    <property type="entry name" value="DEAD/DEAH_box_helicase_dom"/>
</dbReference>
<reference evidence="13 15" key="2">
    <citation type="journal article" date="2019" name="Nat. Microbiol.">
        <title>Wide diversity of methane and short-chain alkane metabolisms in uncultured archaea.</title>
        <authorList>
            <person name="Borrel G."/>
            <person name="Adam P.S."/>
            <person name="McKay L.J."/>
            <person name="Chen L.X."/>
            <person name="Sierra-Garcia I.N."/>
            <person name="Sieber C.M."/>
            <person name="Letourneur Q."/>
            <person name="Ghozlane A."/>
            <person name="Andersen G.L."/>
            <person name="Li W.J."/>
            <person name="Hallam S.J."/>
            <person name="Muyzer G."/>
            <person name="de Oliveira V.M."/>
            <person name="Inskeep W.P."/>
            <person name="Banfield J.F."/>
            <person name="Gribaldo S."/>
        </authorList>
    </citation>
    <scope>NUCLEOTIDE SEQUENCE [LARGE SCALE GENOMIC DNA]</scope>
    <source>
        <strain evidence="13">NM4</strain>
    </source>
</reference>
<dbReference type="GO" id="GO:0004386">
    <property type="term" value="F:helicase activity"/>
    <property type="evidence" value="ECO:0007669"/>
    <property type="project" value="UniProtKB-KW"/>
</dbReference>
<evidence type="ECO:0000313" key="13">
    <source>
        <dbReference type="EMBL" id="RZN59446.1"/>
    </source>
</evidence>
<dbReference type="Pfam" id="PF19306">
    <property type="entry name" value="WHD_Lhr"/>
    <property type="match status" value="1"/>
</dbReference>
<reference evidence="12 14" key="1">
    <citation type="submission" date="2018-10" db="EMBL/GenBank/DDBJ databases">
        <title>Co-occurring genomic capacity for anaerobic methane metabolism and dissimilatory sulfite reduction discovered in the Korarchaeota.</title>
        <authorList>
            <person name="Mckay L.J."/>
            <person name="Dlakic M."/>
            <person name="Fields M.W."/>
            <person name="Delmont T.O."/>
            <person name="Eren A.M."/>
            <person name="Jay Z.J."/>
            <person name="Klingelsmith K.B."/>
            <person name="Rusch D.B."/>
            <person name="Inskeep W.P."/>
        </authorList>
    </citation>
    <scope>NUCLEOTIDE SEQUENCE [LARGE SCALE GENOMIC DNA]</scope>
    <source>
        <strain evidence="12 14">MDKW</strain>
    </source>
</reference>
<dbReference type="InterPro" id="IPR027417">
    <property type="entry name" value="P-loop_NTPase"/>
</dbReference>
<evidence type="ECO:0000313" key="12">
    <source>
        <dbReference type="EMBL" id="RSN72615.1"/>
    </source>
</evidence>
<dbReference type="GO" id="GO:0005524">
    <property type="term" value="F:ATP binding"/>
    <property type="evidence" value="ECO:0007669"/>
    <property type="project" value="UniProtKB-KW"/>
</dbReference>
<name>A0A429GFG5_9CREN</name>
<dbReference type="InterPro" id="IPR001650">
    <property type="entry name" value="Helicase_C-like"/>
</dbReference>
<dbReference type="AlphaFoldDB" id="A0A429GFG5"/>
<dbReference type="PROSITE" id="PS51192">
    <property type="entry name" value="HELICASE_ATP_BIND_1"/>
    <property type="match status" value="1"/>
</dbReference>
<keyword evidence="1" id="KW-0547">Nucleotide-binding</keyword>
<dbReference type="Gene3D" id="3.40.50.300">
    <property type="entry name" value="P-loop containing nucleotide triphosphate hydrolases"/>
    <property type="match status" value="2"/>
</dbReference>
<evidence type="ECO:0000256" key="2">
    <source>
        <dbReference type="ARBA" id="ARBA00022763"/>
    </source>
</evidence>
<dbReference type="SUPFAM" id="SSF52540">
    <property type="entry name" value="P-loop containing nucleoside triphosphate hydrolases"/>
    <property type="match status" value="1"/>
</dbReference>
<proteinExistence type="inferred from homology"/>
<evidence type="ECO:0000259" key="10">
    <source>
        <dbReference type="PROSITE" id="PS51192"/>
    </source>
</evidence>
<dbReference type="InterPro" id="IPR045628">
    <property type="entry name" value="Lhr_WH_dom"/>
</dbReference>
<evidence type="ECO:0000256" key="4">
    <source>
        <dbReference type="ARBA" id="ARBA00022806"/>
    </source>
</evidence>
<keyword evidence="8" id="KW-0413">Isomerase</keyword>
<dbReference type="GO" id="GO:0140097">
    <property type="term" value="F:catalytic activity, acting on DNA"/>
    <property type="evidence" value="ECO:0007669"/>
    <property type="project" value="UniProtKB-ARBA"/>
</dbReference>
<dbReference type="PROSITE" id="PS51194">
    <property type="entry name" value="HELICASE_CTER"/>
    <property type="match status" value="1"/>
</dbReference>
<feature type="domain" description="Helicase ATP-binding" evidence="10">
    <location>
        <begin position="26"/>
        <end position="202"/>
    </location>
</feature>
<evidence type="ECO:0000256" key="1">
    <source>
        <dbReference type="ARBA" id="ARBA00022741"/>
    </source>
</evidence>
<evidence type="ECO:0000256" key="7">
    <source>
        <dbReference type="ARBA" id="ARBA00023204"/>
    </source>
</evidence>
<comment type="caution">
    <text evidence="12">The sequence shown here is derived from an EMBL/GenBank/DDBJ whole genome shotgun (WGS) entry which is preliminary data.</text>
</comment>
<sequence length="941" mass="107096">MQLDPSLIKLISKRYKKITNVQLKSIPVILSGKNVIISSPTGTGKTEAALWPLLTLMKKHGARPISLIYITPLRALNRDLEERIRFWAEAMGYRAEVRHGDTDQVVRRRQALTPPDILITTPETVQILLVGKRLRNYLENLRYVVIDEVHELIDDKRGAQLSLVLSRMRAIAGKFQVILLSATIPNPAEAARLFLGNDDFEVVEVHAIRELDIKVELPDVSEEDYNTSSKLLIDPEMASKLRRIAEIIENSRSALIFTNTRSMAEALTNKLRSYLKDRKAISIHHSSLSKDSREQTEKEFREGALNAVVATSSLELGIDIGYVDIVVQFSSPRQTTRLIQRIGRGSHKPDEPAKGFIIAQDPDDYLESLVIVKRAKRQELEGGKMFRKPLDVLAHQIEGEIIAKGVISIKELLSLLNSSYIYRNLSEEELEELLLFMHEIGLLRYNKESKMASVSRYRAYEYYFSNLSTIPDVRTVPVIDDSSGFFLGSLDEMFVAEYLKPGVKFVFRGAAWQVKEIESGRVYVRAAMDPSGAIPSWIGEELPVTLETAVSVGRLREKIAELMMSGMDTEKAVEELLKEFPFTQKEDIMRGIEPIMRHLSLGYPLPTDKKIVIEEAPGIVTVHATLGTLINRTLSRMIAYYLAKKYGLIVRTDEDPYRIFIIGASGDLIRHLFIQIIEEGIEDLLEVVRETGFYRVRLVQVAKRFGAIKKDADITGISIRKLVDVYRGTVIDKETLNEVLTVDLDIDGLKMLFDLIKSGKIKIEYFRSKELSPIAAEGLRRSPYYLEFVPPSFLEKRMLETFKMRLMRTQLLLLCSNCWQWSSWVSISSLLELKELRCPKCNSNRLAGLHGKDSQLALEHIKRSIERGRPFIPDSRLANKVFELGRLTEEFGVIALVSMGIRGYKIEDLRNLLSENRSIDEHFLSKLAFIEKESIKKKLKD</sequence>
<dbReference type="Pfam" id="PF08494">
    <property type="entry name" value="DEAD_assoc"/>
    <property type="match status" value="1"/>
</dbReference>
<dbReference type="OrthoDB" id="372104at2157"/>
<evidence type="ECO:0000313" key="15">
    <source>
        <dbReference type="Proteomes" id="UP000316217"/>
    </source>
</evidence>
<keyword evidence="2" id="KW-0227">DNA damage</keyword>
<accession>A0A429GFG5</accession>
<keyword evidence="6" id="KW-0238">DNA-binding</keyword>
<dbReference type="InterPro" id="IPR017170">
    <property type="entry name" value="Lhr-like"/>
</dbReference>
<keyword evidence="7" id="KW-0234">DNA repair</keyword>
<dbReference type="EMBL" id="RCOS01000146">
    <property type="protein sequence ID" value="RSN72615.1"/>
    <property type="molecule type" value="Genomic_DNA"/>
</dbReference>